<evidence type="ECO:0000313" key="2">
    <source>
        <dbReference type="Proteomes" id="UP000500870"/>
    </source>
</evidence>
<protein>
    <submittedName>
        <fullName evidence="1">Uncharacterized protein</fullName>
    </submittedName>
</protein>
<sequence length="66" mass="7614">MVHRLLDAGCDMWAIRNGYVMNEPSQEPHASIVQRLLDEFGPRSHVREHIAAYLTQLGRNLDEELL</sequence>
<reference evidence="1 2" key="1">
    <citation type="submission" date="2020-04" db="EMBL/GenBank/DDBJ databases">
        <title>FDA dAtabase for Regulatory Grade micrObial Sequences (FDA-ARGOS): Supporting development and validation of Infectious Disease Dx tests.</title>
        <authorList>
            <person name="Sciortino C."/>
            <person name="Tallon L."/>
            <person name="Sadzewicz L."/>
            <person name="Vavikolanu K."/>
            <person name="Mehta A."/>
            <person name="Aluvathingal J."/>
            <person name="Nadendla S."/>
            <person name="Nandy P."/>
            <person name="Geyer C."/>
            <person name="Yan Y."/>
            <person name="Sichtig H."/>
        </authorList>
    </citation>
    <scope>NUCLEOTIDE SEQUENCE [LARGE SCALE GENOMIC DNA]</scope>
    <source>
        <strain evidence="1 2">FDAARGOS_633</strain>
    </source>
</reference>
<dbReference type="AlphaFoldDB" id="A0A6H0ZG54"/>
<dbReference type="Proteomes" id="UP000500870">
    <property type="component" value="Chromosome 2"/>
</dbReference>
<organism evidence="1 2">
    <name type="scientific">Agrobacterium pusense</name>
    <dbReference type="NCBI Taxonomy" id="648995"/>
    <lineage>
        <taxon>Bacteria</taxon>
        <taxon>Pseudomonadati</taxon>
        <taxon>Pseudomonadota</taxon>
        <taxon>Alphaproteobacteria</taxon>
        <taxon>Hyphomicrobiales</taxon>
        <taxon>Rhizobiaceae</taxon>
        <taxon>Rhizobium/Agrobacterium group</taxon>
        <taxon>Agrobacterium</taxon>
    </lineage>
</organism>
<gene>
    <name evidence="1" type="ORF">FOB41_01205</name>
</gene>
<dbReference type="EMBL" id="CP050896">
    <property type="protein sequence ID" value="QIX19816.1"/>
    <property type="molecule type" value="Genomic_DNA"/>
</dbReference>
<accession>A0A6H0ZG54</accession>
<proteinExistence type="predicted"/>
<name>A0A6H0ZG54_9HYPH</name>
<evidence type="ECO:0000313" key="1">
    <source>
        <dbReference type="EMBL" id="QIX19816.1"/>
    </source>
</evidence>
<dbReference type="RefSeq" id="WP_136883774.1">
    <property type="nucleotide sequence ID" value="NZ_CP050896.1"/>
</dbReference>